<feature type="compositionally biased region" description="Low complexity" evidence="1">
    <location>
        <begin position="203"/>
        <end position="216"/>
    </location>
</feature>
<feature type="region of interest" description="Disordered" evidence="1">
    <location>
        <begin position="169"/>
        <end position="252"/>
    </location>
</feature>
<name>A0A836BUY1_9CHLO</name>
<evidence type="ECO:0000313" key="4">
    <source>
        <dbReference type="Proteomes" id="UP000612055"/>
    </source>
</evidence>
<sequence length="332" mass="34760">MSDLWDYNDDDVDVDAVEWAPPPAESPAVPPDDEEDSEEAGGKKRRGRKPTAKAAAAKGAGRGGGRGGRKRRASPPKPGPVQQPRLTLDSDDDEEFIMLDNSDDEGILLPDNAKPGPSAAANGAARPAPPVPEPGPSGRGAALASLNPATQQSLAREQELLRKWQQVEELPSIDPIEPLEPDLDQGLLLRRPPRPPPRPKPTADAGAGAGPSRAGNGSSGGGAGPGSRAAAEEPAPAPAPAPAAPAPEADNAPRVMVVMTWKSGKQSMRIRRSDPLSKLIDSFRKFAADKKLTSQPQKIRFKFDGDDLQGSSTADDLDLDDADQIDVVLPAA</sequence>
<protein>
    <recommendedName>
        <fullName evidence="2">Rad60/SUMO-like domain-containing protein</fullName>
    </recommendedName>
</protein>
<feature type="compositionally biased region" description="Pro residues" evidence="1">
    <location>
        <begin position="235"/>
        <end position="245"/>
    </location>
</feature>
<feature type="compositionally biased region" description="Acidic residues" evidence="1">
    <location>
        <begin position="89"/>
        <end position="106"/>
    </location>
</feature>
<evidence type="ECO:0000313" key="3">
    <source>
        <dbReference type="EMBL" id="KAG2488473.1"/>
    </source>
</evidence>
<feature type="compositionally biased region" description="Low complexity" evidence="1">
    <location>
        <begin position="113"/>
        <end position="126"/>
    </location>
</feature>
<feature type="domain" description="Rad60/SUMO-like" evidence="2">
    <location>
        <begin position="265"/>
        <end position="329"/>
    </location>
</feature>
<feature type="compositionally biased region" description="Acidic residues" evidence="1">
    <location>
        <begin position="1"/>
        <end position="16"/>
    </location>
</feature>
<dbReference type="OrthoDB" id="442921at2759"/>
<dbReference type="EMBL" id="JAEHOE010000083">
    <property type="protein sequence ID" value="KAG2488473.1"/>
    <property type="molecule type" value="Genomic_DNA"/>
</dbReference>
<dbReference type="InterPro" id="IPR029071">
    <property type="entry name" value="Ubiquitin-like_domsf"/>
</dbReference>
<feature type="compositionally biased region" description="Pro residues" evidence="1">
    <location>
        <begin position="20"/>
        <end position="30"/>
    </location>
</feature>
<gene>
    <name evidence="3" type="ORF">HYH03_012978</name>
</gene>
<proteinExistence type="predicted"/>
<dbReference type="InterPro" id="IPR022617">
    <property type="entry name" value="Rad60/SUMO-like_dom"/>
</dbReference>
<organism evidence="3 4">
    <name type="scientific">Edaphochlamys debaryana</name>
    <dbReference type="NCBI Taxonomy" id="47281"/>
    <lineage>
        <taxon>Eukaryota</taxon>
        <taxon>Viridiplantae</taxon>
        <taxon>Chlorophyta</taxon>
        <taxon>core chlorophytes</taxon>
        <taxon>Chlorophyceae</taxon>
        <taxon>CS clade</taxon>
        <taxon>Chlamydomonadales</taxon>
        <taxon>Chlamydomonadales incertae sedis</taxon>
        <taxon>Edaphochlamys</taxon>
    </lineage>
</organism>
<dbReference type="Pfam" id="PF11976">
    <property type="entry name" value="Rad60-SLD"/>
    <property type="match status" value="1"/>
</dbReference>
<accession>A0A836BUY1</accession>
<evidence type="ECO:0000259" key="2">
    <source>
        <dbReference type="Pfam" id="PF11976"/>
    </source>
</evidence>
<dbReference type="CDD" id="cd01763">
    <property type="entry name" value="Ubl_SUMO_like"/>
    <property type="match status" value="1"/>
</dbReference>
<dbReference type="SUPFAM" id="SSF54236">
    <property type="entry name" value="Ubiquitin-like"/>
    <property type="match status" value="1"/>
</dbReference>
<dbReference type="Proteomes" id="UP000612055">
    <property type="component" value="Unassembled WGS sequence"/>
</dbReference>
<keyword evidence="4" id="KW-1185">Reference proteome</keyword>
<comment type="caution">
    <text evidence="3">The sequence shown here is derived from an EMBL/GenBank/DDBJ whole genome shotgun (WGS) entry which is preliminary data.</text>
</comment>
<dbReference type="Gene3D" id="3.10.20.90">
    <property type="entry name" value="Phosphatidylinositol 3-kinase Catalytic Subunit, Chain A, domain 1"/>
    <property type="match status" value="1"/>
</dbReference>
<dbReference type="AlphaFoldDB" id="A0A836BUY1"/>
<reference evidence="3" key="1">
    <citation type="journal article" date="2020" name="bioRxiv">
        <title>Comparative genomics of Chlamydomonas.</title>
        <authorList>
            <person name="Craig R.J."/>
            <person name="Hasan A.R."/>
            <person name="Ness R.W."/>
            <person name="Keightley P.D."/>
        </authorList>
    </citation>
    <scope>NUCLEOTIDE SEQUENCE</scope>
    <source>
        <strain evidence="3">CCAP 11/70</strain>
    </source>
</reference>
<feature type="region of interest" description="Disordered" evidence="1">
    <location>
        <begin position="1"/>
        <end position="154"/>
    </location>
</feature>
<evidence type="ECO:0000256" key="1">
    <source>
        <dbReference type="SAM" id="MobiDB-lite"/>
    </source>
</evidence>